<sequence length="98" mass="11259">MTHSMFQTHKKWLWLLLGVWLIVIQSFALLHSAEHGLEHQHTHCIVCDFGHNLNAGPSSLRMPPMGLQQPEYIAHTPYQQPSLSVLRHFNVRAPPSLF</sequence>
<evidence type="ECO:0008006" key="3">
    <source>
        <dbReference type="Google" id="ProtNLM"/>
    </source>
</evidence>
<accession>A0ABV0FR72</accession>
<proteinExistence type="predicted"/>
<comment type="caution">
    <text evidence="1">The sequence shown here is derived from an EMBL/GenBank/DDBJ whole genome shotgun (WGS) entry which is preliminary data.</text>
</comment>
<evidence type="ECO:0000313" key="2">
    <source>
        <dbReference type="Proteomes" id="UP001477278"/>
    </source>
</evidence>
<reference evidence="1 2" key="1">
    <citation type="submission" date="2024-05" db="EMBL/GenBank/DDBJ databases">
        <title>Genome sequencing of Marine Estuary Bacteria, Shewanella vesiculosa and S. baltica, and Pseudomonas syringae.</title>
        <authorList>
            <person name="Gurung A."/>
            <person name="Maclea K.S."/>
        </authorList>
    </citation>
    <scope>NUCLEOTIDE SEQUENCE [LARGE SCALE GENOMIC DNA]</scope>
    <source>
        <strain evidence="1 2">1A</strain>
    </source>
</reference>
<dbReference type="Proteomes" id="UP001477278">
    <property type="component" value="Unassembled WGS sequence"/>
</dbReference>
<dbReference type="EMBL" id="JBDPZN010000005">
    <property type="protein sequence ID" value="MEO3683335.1"/>
    <property type="molecule type" value="Genomic_DNA"/>
</dbReference>
<organism evidence="1 2">
    <name type="scientific">Shewanella vesiculosa</name>
    <dbReference type="NCBI Taxonomy" id="518738"/>
    <lineage>
        <taxon>Bacteria</taxon>
        <taxon>Pseudomonadati</taxon>
        <taxon>Pseudomonadota</taxon>
        <taxon>Gammaproteobacteria</taxon>
        <taxon>Alteromonadales</taxon>
        <taxon>Shewanellaceae</taxon>
        <taxon>Shewanella</taxon>
    </lineage>
</organism>
<keyword evidence="2" id="KW-1185">Reference proteome</keyword>
<name>A0ABV0FR72_9GAMM</name>
<protein>
    <recommendedName>
        <fullName evidence="3">DUF2607 family protein</fullName>
    </recommendedName>
</protein>
<evidence type="ECO:0000313" key="1">
    <source>
        <dbReference type="EMBL" id="MEO3683335.1"/>
    </source>
</evidence>
<gene>
    <name evidence="1" type="ORF">ABHN84_13670</name>
</gene>